<dbReference type="AlphaFoldDB" id="A0AAI9T367"/>
<gene>
    <name evidence="1" type="ORF">SPM_004415</name>
</gene>
<proteinExistence type="predicted"/>
<organism evidence="1 2">
    <name type="scientific">Spiroplasma melliferum KC3</name>
    <dbReference type="NCBI Taxonomy" id="570509"/>
    <lineage>
        <taxon>Bacteria</taxon>
        <taxon>Bacillati</taxon>
        <taxon>Mycoplasmatota</taxon>
        <taxon>Mollicutes</taxon>
        <taxon>Entomoplasmatales</taxon>
        <taxon>Spiroplasmataceae</taxon>
        <taxon>Spiroplasma</taxon>
    </lineage>
</organism>
<evidence type="ECO:0000313" key="1">
    <source>
        <dbReference type="EMBL" id="KAI92417.1"/>
    </source>
</evidence>
<dbReference type="Proteomes" id="UP000004057">
    <property type="component" value="Unassembled WGS sequence"/>
</dbReference>
<sequence length="177" mass="21224">MFTILFGVLVTLIYFLFSFRDNNYQKNKTTTDFHNNIYQIVFTNKYNLPLLNKNIIPTPLQITEQMLGISIEEILLKFNFKFQNYMPINKNTLQKKYRQMTSIGLIPNPKYIKWYQRHLINKQLLNQVLIPQFLQSQIINILQLKIADAKIIVNKLQQYLTGIYVKYFNIIRLFCVF</sequence>
<dbReference type="EMBL" id="AGBZ02000003">
    <property type="protein sequence ID" value="KAI92417.1"/>
    <property type="molecule type" value="Genomic_DNA"/>
</dbReference>
<reference evidence="1 2" key="1">
    <citation type="journal article" date="2012" name="J. Proteome Res.">
        <title>Application of Spiroplasma melliferum proteogenomic profiling for the discovery of virulence factors and pathogenicity mechanisms in host-associated spiroplasmas.</title>
        <authorList>
            <person name="Alexeev D."/>
            <person name="Kostrjukova E."/>
            <person name="Aliper A."/>
            <person name="Popenko A."/>
            <person name="Bazaleev N."/>
            <person name="Tyakht A."/>
            <person name="Selezneva O."/>
            <person name="Akopian T."/>
            <person name="Prichodko E."/>
            <person name="Kondratov I."/>
            <person name="Chukin M."/>
            <person name="Demina I."/>
            <person name="Galyamina M."/>
            <person name="Kamashev D."/>
            <person name="Vanyushkina A."/>
            <person name="Ladygina V."/>
            <person name="Levitskii S."/>
            <person name="Lazarev V."/>
            <person name="Govorun V."/>
        </authorList>
    </citation>
    <scope>NUCLEOTIDE SEQUENCE [LARGE SCALE GENOMIC DNA]</scope>
    <source>
        <strain evidence="1 2">KC3</strain>
    </source>
</reference>
<comment type="caution">
    <text evidence="1">The sequence shown here is derived from an EMBL/GenBank/DDBJ whole genome shotgun (WGS) entry which is preliminary data.</text>
</comment>
<protein>
    <submittedName>
        <fullName evidence="1">Uncharacterized protein</fullName>
    </submittedName>
</protein>
<accession>A0AAI9T367</accession>
<name>A0AAI9T367_SPIME</name>
<evidence type="ECO:0000313" key="2">
    <source>
        <dbReference type="Proteomes" id="UP000004057"/>
    </source>
</evidence>
<dbReference type="RefSeq" id="WP_004028328.1">
    <property type="nucleotide sequence ID" value="NZ_AGBZ02000003.1"/>
</dbReference>